<reference evidence="4 5" key="1">
    <citation type="submission" date="2019-10" db="EMBL/GenBank/DDBJ databases">
        <title>Whole genome shotgun sequence of Acrocarpospora corrugata NBRC 13972.</title>
        <authorList>
            <person name="Ichikawa N."/>
            <person name="Kimura A."/>
            <person name="Kitahashi Y."/>
            <person name="Komaki H."/>
            <person name="Oguchi A."/>
        </authorList>
    </citation>
    <scope>NUCLEOTIDE SEQUENCE [LARGE SCALE GENOMIC DNA]</scope>
    <source>
        <strain evidence="4 5">NBRC 13972</strain>
    </source>
</reference>
<dbReference type="InterPro" id="IPR021884">
    <property type="entry name" value="Ice-bd_prot"/>
</dbReference>
<name>A0A5M3W1F2_9ACTN</name>
<evidence type="ECO:0000256" key="1">
    <source>
        <dbReference type="ARBA" id="ARBA00005445"/>
    </source>
</evidence>
<dbReference type="OrthoDB" id="2082707at2"/>
<keyword evidence="5" id="KW-1185">Reference proteome</keyword>
<comment type="caution">
    <text evidence="4">The sequence shown here is derived from an EMBL/GenBank/DDBJ whole genome shotgun (WGS) entry which is preliminary data.</text>
</comment>
<sequence length="374" mass="37037">MVDASHPRVVPRNIARSWLAGVLTTVVATGVLVATPHAASAATLVPLGTAANFAVLAGSTVTNTNPTIVTGDLGVSPGSAVTGFPPGLVIGAIHAADVTAADAQDDLTIAYDDAAGQLPDATIPTELGGTVVTPGVYNSAAGTFGITGNLTLDAGGDPDAVFIFQAASTLTTASGSTVTLTGGAQACNVFWQVGSSATLGTNSSLAGNILALASITLTTGVNVNGRVLARNGAVTMDTNTVTRSLCQVEPARTTTTTLNSTCAISQGTPITFVATVRSVGTAAPTGPVEFFADAVSLGTAPLDANGQATLTVGTLAAGVHQIVAAFPGTVDLDPSSSVVFIQNVDANGFCQIVECQCETCAVPVPGLSSLKRSV</sequence>
<dbReference type="AlphaFoldDB" id="A0A5M3W1F2"/>
<accession>A0A5M3W1F2</accession>
<evidence type="ECO:0000313" key="4">
    <source>
        <dbReference type="EMBL" id="GES02060.1"/>
    </source>
</evidence>
<evidence type="ECO:0000256" key="2">
    <source>
        <dbReference type="ARBA" id="ARBA00022729"/>
    </source>
</evidence>
<evidence type="ECO:0000313" key="5">
    <source>
        <dbReference type="Proteomes" id="UP000334990"/>
    </source>
</evidence>
<proteinExistence type="inferred from homology"/>
<dbReference type="InterPro" id="IPR032109">
    <property type="entry name" value="Big_3_5"/>
</dbReference>
<dbReference type="InterPro" id="IPR013783">
    <property type="entry name" value="Ig-like_fold"/>
</dbReference>
<gene>
    <name evidence="4" type="ORF">Acor_41250</name>
</gene>
<dbReference type="Proteomes" id="UP000334990">
    <property type="component" value="Unassembled WGS sequence"/>
</dbReference>
<protein>
    <recommendedName>
        <fullName evidence="3">Bacterial Ig-like domain-containing protein</fullName>
    </recommendedName>
</protein>
<comment type="similarity">
    <text evidence="1">Belongs to the ice-binding protein family.</text>
</comment>
<feature type="domain" description="Bacterial Ig-like" evidence="3">
    <location>
        <begin position="261"/>
        <end position="344"/>
    </location>
</feature>
<dbReference type="GO" id="GO:0005975">
    <property type="term" value="P:carbohydrate metabolic process"/>
    <property type="evidence" value="ECO:0007669"/>
    <property type="project" value="UniProtKB-ARBA"/>
</dbReference>
<evidence type="ECO:0000259" key="3">
    <source>
        <dbReference type="Pfam" id="PF16640"/>
    </source>
</evidence>
<keyword evidence="2" id="KW-0732">Signal</keyword>
<dbReference type="Pfam" id="PF16640">
    <property type="entry name" value="Big_3_5"/>
    <property type="match status" value="1"/>
</dbReference>
<dbReference type="Gene3D" id="2.60.40.10">
    <property type="entry name" value="Immunoglobulins"/>
    <property type="match status" value="1"/>
</dbReference>
<organism evidence="4 5">
    <name type="scientific">Acrocarpospora corrugata</name>
    <dbReference type="NCBI Taxonomy" id="35763"/>
    <lineage>
        <taxon>Bacteria</taxon>
        <taxon>Bacillati</taxon>
        <taxon>Actinomycetota</taxon>
        <taxon>Actinomycetes</taxon>
        <taxon>Streptosporangiales</taxon>
        <taxon>Streptosporangiaceae</taxon>
        <taxon>Acrocarpospora</taxon>
    </lineage>
</organism>
<dbReference type="Pfam" id="PF11999">
    <property type="entry name" value="Ice_binding"/>
    <property type="match status" value="1"/>
</dbReference>
<dbReference type="EMBL" id="BLAD01000055">
    <property type="protein sequence ID" value="GES02060.1"/>
    <property type="molecule type" value="Genomic_DNA"/>
</dbReference>